<gene>
    <name evidence="4" type="ORF">COS18_03295</name>
</gene>
<feature type="domain" description="DUF7088" evidence="3">
    <location>
        <begin position="43"/>
        <end position="145"/>
    </location>
</feature>
<accession>A0A2M7DMV1</accession>
<dbReference type="InterPro" id="IPR055396">
    <property type="entry name" value="DUF7088"/>
</dbReference>
<protein>
    <submittedName>
        <fullName evidence="4">Uncharacterized protein</fullName>
    </submittedName>
</protein>
<sequence length="276" mass="31180">MKFTKKTKQKTDFGITVIIVIGLLVVINFFSYNLFFRWDLTQNNDYSISQVSKNTVKNLEDIVSVKVYFSENLPSDYIVLRQEVGDILDSYRNYSNGKIRVEFINPGEDENIKQELMMMGIPQVQFNVMEKDKYQVVNGYLGMAIKYGDQTEVIPVVQNIQDLEYQITLNIKKATKQINSVIGIVSSNLTSDINKEITIAYKKLQELYQMQTVDLTQASDIAADVNTLIIIGPKDKFADDQLKKLDAFLMRGGAMLILADGVKLGEGLAAEKNNTG</sequence>
<dbReference type="Pfam" id="PF09822">
    <property type="entry name" value="ABC_transp_aux"/>
    <property type="match status" value="1"/>
</dbReference>
<evidence type="ECO:0000313" key="4">
    <source>
        <dbReference type="EMBL" id="PIV51091.1"/>
    </source>
</evidence>
<dbReference type="EMBL" id="PETS01000081">
    <property type="protein sequence ID" value="PIV51091.1"/>
    <property type="molecule type" value="Genomic_DNA"/>
</dbReference>
<keyword evidence="1" id="KW-0812">Transmembrane</keyword>
<dbReference type="Proteomes" id="UP000228896">
    <property type="component" value="Unassembled WGS sequence"/>
</dbReference>
<reference evidence="5" key="1">
    <citation type="submission" date="2017-09" db="EMBL/GenBank/DDBJ databases">
        <title>Depth-based differentiation of microbial function through sediment-hosted aquifers and enrichment of novel symbionts in the deep terrestrial subsurface.</title>
        <authorList>
            <person name="Probst A.J."/>
            <person name="Ladd B."/>
            <person name="Jarett J.K."/>
            <person name="Geller-Mcgrath D.E."/>
            <person name="Sieber C.M.K."/>
            <person name="Emerson J.B."/>
            <person name="Anantharaman K."/>
            <person name="Thomas B.C."/>
            <person name="Malmstrom R."/>
            <person name="Stieglmeier M."/>
            <person name="Klingl A."/>
            <person name="Woyke T."/>
            <person name="Ryan C.M."/>
            <person name="Banfield J.F."/>
        </authorList>
    </citation>
    <scope>NUCLEOTIDE SEQUENCE [LARGE SCALE GENOMIC DNA]</scope>
</reference>
<feature type="domain" description="ABC-type uncharacterised transport system" evidence="2">
    <location>
        <begin position="181"/>
        <end position="263"/>
    </location>
</feature>
<dbReference type="InterPro" id="IPR019196">
    <property type="entry name" value="ABC_transp_unknown"/>
</dbReference>
<organism evidence="4 5">
    <name type="scientific">Candidatus Falkowbacteria bacterium CG02_land_8_20_14_3_00_36_14</name>
    <dbReference type="NCBI Taxonomy" id="1974560"/>
    <lineage>
        <taxon>Bacteria</taxon>
        <taxon>Candidatus Falkowiibacteriota</taxon>
    </lineage>
</organism>
<feature type="transmembrane region" description="Helical" evidence="1">
    <location>
        <begin position="12"/>
        <end position="35"/>
    </location>
</feature>
<keyword evidence="1" id="KW-1133">Transmembrane helix</keyword>
<comment type="caution">
    <text evidence="4">The sequence shown here is derived from an EMBL/GenBank/DDBJ whole genome shotgun (WGS) entry which is preliminary data.</text>
</comment>
<dbReference type="Pfam" id="PF23357">
    <property type="entry name" value="DUF7088"/>
    <property type="match status" value="1"/>
</dbReference>
<evidence type="ECO:0000256" key="1">
    <source>
        <dbReference type="SAM" id="Phobius"/>
    </source>
</evidence>
<evidence type="ECO:0000259" key="2">
    <source>
        <dbReference type="Pfam" id="PF09822"/>
    </source>
</evidence>
<feature type="non-terminal residue" evidence="4">
    <location>
        <position position="276"/>
    </location>
</feature>
<name>A0A2M7DMV1_9BACT</name>
<proteinExistence type="predicted"/>
<evidence type="ECO:0000313" key="5">
    <source>
        <dbReference type="Proteomes" id="UP000228896"/>
    </source>
</evidence>
<evidence type="ECO:0000259" key="3">
    <source>
        <dbReference type="Pfam" id="PF23357"/>
    </source>
</evidence>
<keyword evidence="1" id="KW-0472">Membrane</keyword>
<dbReference type="AlphaFoldDB" id="A0A2M7DMV1"/>